<dbReference type="Pfam" id="PF06347">
    <property type="entry name" value="SH3_4"/>
    <property type="match status" value="2"/>
</dbReference>
<dbReference type="RefSeq" id="WP_311770255.1">
    <property type="nucleotide sequence ID" value="NZ_JACHBT010000004.1"/>
</dbReference>
<accession>A0A7X0JAG4</accession>
<dbReference type="Gene3D" id="2.30.30.40">
    <property type="entry name" value="SH3 Domains"/>
    <property type="match status" value="1"/>
</dbReference>
<keyword evidence="1" id="KW-0732">Signal</keyword>
<feature type="chain" id="PRO_5031462343" evidence="1">
    <location>
        <begin position="26"/>
        <end position="164"/>
    </location>
</feature>
<evidence type="ECO:0000256" key="1">
    <source>
        <dbReference type="SAM" id="SignalP"/>
    </source>
</evidence>
<dbReference type="Proteomes" id="UP000522313">
    <property type="component" value="Unassembled WGS sequence"/>
</dbReference>
<dbReference type="AlphaFoldDB" id="A0A7X0JAG4"/>
<evidence type="ECO:0000313" key="2">
    <source>
        <dbReference type="EMBL" id="MBB6504036.1"/>
    </source>
</evidence>
<proteinExistence type="predicted"/>
<name>A0A7X0JAG4_9SPHN</name>
<sequence length="164" mass="18021">MNRDHLTIVAAAAALLLPVPVPAAADTTPKQPPFIGSIAASRARMRTGPGRNFPASWVYVRADLPVRVLEAFKEWRRVEDPDGTQGWMLNALLSSRRTAIVRGTEPAELRDRPGGPTIVWRVQPGVVGRITRCGNGWCRFDVKGQAGFIQTDRIWGVEATEQLP</sequence>
<comment type="caution">
    <text evidence="2">The sequence shown here is derived from an EMBL/GenBank/DDBJ whole genome shotgun (WGS) entry which is preliminary data.</text>
</comment>
<dbReference type="InterPro" id="IPR010466">
    <property type="entry name" value="DUF1058"/>
</dbReference>
<dbReference type="EMBL" id="JACHBT010000004">
    <property type="protein sequence ID" value="MBB6504036.1"/>
    <property type="molecule type" value="Genomic_DNA"/>
</dbReference>
<reference evidence="2 3" key="2">
    <citation type="submission" date="2020-08" db="EMBL/GenBank/DDBJ databases">
        <authorList>
            <person name="Partida-Martinez L."/>
            <person name="Huntemann M."/>
            <person name="Clum A."/>
            <person name="Wang J."/>
            <person name="Palaniappan K."/>
            <person name="Ritter S."/>
            <person name="Chen I.-M."/>
            <person name="Stamatis D."/>
            <person name="Reddy T."/>
            <person name="O'Malley R."/>
            <person name="Daum C."/>
            <person name="Shapiro N."/>
            <person name="Ivanova N."/>
            <person name="Kyrpides N."/>
            <person name="Woyke T."/>
        </authorList>
    </citation>
    <scope>NUCLEOTIDE SEQUENCE [LARGE SCALE GENOMIC DNA]</scope>
    <source>
        <strain evidence="2 3">AS3.13</strain>
    </source>
</reference>
<feature type="signal peptide" evidence="1">
    <location>
        <begin position="1"/>
        <end position="25"/>
    </location>
</feature>
<evidence type="ECO:0000313" key="3">
    <source>
        <dbReference type="Proteomes" id="UP000522313"/>
    </source>
</evidence>
<gene>
    <name evidence="2" type="ORF">F4693_000994</name>
</gene>
<protein>
    <submittedName>
        <fullName evidence="2">SH3-like domain-containing protein</fullName>
    </submittedName>
</protein>
<reference evidence="2 3" key="1">
    <citation type="submission" date="2020-08" db="EMBL/GenBank/DDBJ databases">
        <title>The Agave Microbiome: Exploring the role of microbial communities in plant adaptations to desert environments.</title>
        <authorList>
            <person name="Partida-Martinez L.P."/>
        </authorList>
    </citation>
    <scope>NUCLEOTIDE SEQUENCE [LARGE SCALE GENOMIC DNA]</scope>
    <source>
        <strain evidence="2 3">AS3.13</strain>
    </source>
</reference>
<organism evidence="2 3">
    <name type="scientific">Sphingomonas endophytica</name>
    <dbReference type="NCBI Taxonomy" id="869719"/>
    <lineage>
        <taxon>Bacteria</taxon>
        <taxon>Pseudomonadati</taxon>
        <taxon>Pseudomonadota</taxon>
        <taxon>Alphaproteobacteria</taxon>
        <taxon>Sphingomonadales</taxon>
        <taxon>Sphingomonadaceae</taxon>
        <taxon>Sphingomonas</taxon>
    </lineage>
</organism>